<dbReference type="PROSITE" id="PS00455">
    <property type="entry name" value="AMP_BINDING"/>
    <property type="match status" value="1"/>
</dbReference>
<dbReference type="InterPro" id="IPR000873">
    <property type="entry name" value="AMP-dep_synth/lig_dom"/>
</dbReference>
<evidence type="ECO:0000256" key="2">
    <source>
        <dbReference type="ARBA" id="ARBA00022840"/>
    </source>
</evidence>
<dbReference type="AlphaFoldDB" id="A0A8S1KTS4"/>
<accession>A0A8S1KTS4</accession>
<keyword evidence="1" id="KW-0547">Nucleotide-binding</keyword>
<sequence length="661" mass="74344">MGQGSSKFYAVPIGEKKEGESHVYRNPNNTEKLLDNFEGETTVQGIFLRSCRKFPNNRCLGKQIVTGENSRHYVYKTYIEVRDIAELLGSGIKNMNLIPNPVQYDGQELRMIGIFSKNREEWLLLDIANTLYGNTMIPLYDTLGLETIPFILEHTQMSTLFVSNSSVDTLLKVKEYHALKNIVTFDELSQEIVQKLGDKGLKVINYEEVLNAGKETKHAFAEVHGNDIFTFSYTSGTTGMPKGAMLRHLNFVTVAGGVVYQGLQFYPSDVYLSYLPLPHVLERVVVTALLGFGCTICMYGGDVQKINIDIQLVKPTIFVSVPRLYRRLYNAIKEKADKLTGYQKTLFEKGLASKMYYLQNGGHVQHKVWDNLVFKKTREAFGGRVRLMLSGSAPMSPEVVDFLKCVVCVPFLEGYGQTEGCGGSFISRADDPISGHVGGVFSNIEFKLVDVPQMNYYSTDKDEQGRPTPRGEICIRGNGLFAGYYREPEKTKEMIDADGWMHSGDIGMVRPDGSLKILDRVKNIFKLSQGEYIAPEKVEGVYLKVKGIAEVFVYGDSTKSFCVAIIVPEKQYVLELANTLTISGTFEQLCANDKVNKFFIDEMVKQGKIEKLNGMENVKKIYIEPTSFIAHGLTSNTLKLMRHKAKEHFLKQIEAMYQGSE</sequence>
<dbReference type="Proteomes" id="UP000692954">
    <property type="component" value="Unassembled WGS sequence"/>
</dbReference>
<dbReference type="PANTHER" id="PTHR43272">
    <property type="entry name" value="LONG-CHAIN-FATTY-ACID--COA LIGASE"/>
    <property type="match status" value="1"/>
</dbReference>
<feature type="domain" description="AMP-dependent synthetase/ligase" evidence="3">
    <location>
        <begin position="49"/>
        <end position="485"/>
    </location>
</feature>
<dbReference type="GO" id="GO:0016020">
    <property type="term" value="C:membrane"/>
    <property type="evidence" value="ECO:0007669"/>
    <property type="project" value="TreeGrafter"/>
</dbReference>
<gene>
    <name evidence="4" type="ORF">PSON_ATCC_30995.1.T0080230</name>
</gene>
<dbReference type="PANTHER" id="PTHR43272:SF33">
    <property type="entry name" value="AMP-BINDING DOMAIN-CONTAINING PROTEIN-RELATED"/>
    <property type="match status" value="1"/>
</dbReference>
<dbReference type="Pfam" id="PF00501">
    <property type="entry name" value="AMP-binding"/>
    <property type="match status" value="1"/>
</dbReference>
<comment type="caution">
    <text evidence="4">The sequence shown here is derived from an EMBL/GenBank/DDBJ whole genome shotgun (WGS) entry which is preliminary data.</text>
</comment>
<evidence type="ECO:0000256" key="1">
    <source>
        <dbReference type="ARBA" id="ARBA00022741"/>
    </source>
</evidence>
<evidence type="ECO:0000313" key="5">
    <source>
        <dbReference type="Proteomes" id="UP000692954"/>
    </source>
</evidence>
<name>A0A8S1KTS4_9CILI</name>
<reference evidence="4" key="1">
    <citation type="submission" date="2021-01" db="EMBL/GenBank/DDBJ databases">
        <authorList>
            <consortium name="Genoscope - CEA"/>
            <person name="William W."/>
        </authorList>
    </citation>
    <scope>NUCLEOTIDE SEQUENCE</scope>
</reference>
<proteinExistence type="predicted"/>
<keyword evidence="2" id="KW-0067">ATP-binding</keyword>
<dbReference type="OrthoDB" id="1700726at2759"/>
<evidence type="ECO:0000259" key="3">
    <source>
        <dbReference type="Pfam" id="PF00501"/>
    </source>
</evidence>
<dbReference type="EMBL" id="CAJJDN010000008">
    <property type="protein sequence ID" value="CAD8054344.1"/>
    <property type="molecule type" value="Genomic_DNA"/>
</dbReference>
<dbReference type="GO" id="GO:0004467">
    <property type="term" value="F:long-chain fatty acid-CoA ligase activity"/>
    <property type="evidence" value="ECO:0007669"/>
    <property type="project" value="TreeGrafter"/>
</dbReference>
<protein>
    <recommendedName>
        <fullName evidence="3">AMP-dependent synthetase/ligase domain-containing protein</fullName>
    </recommendedName>
</protein>
<dbReference type="GO" id="GO:0005783">
    <property type="term" value="C:endoplasmic reticulum"/>
    <property type="evidence" value="ECO:0007669"/>
    <property type="project" value="TreeGrafter"/>
</dbReference>
<dbReference type="GO" id="GO:0005524">
    <property type="term" value="F:ATP binding"/>
    <property type="evidence" value="ECO:0007669"/>
    <property type="project" value="UniProtKB-KW"/>
</dbReference>
<organism evidence="4 5">
    <name type="scientific">Paramecium sonneborni</name>
    <dbReference type="NCBI Taxonomy" id="65129"/>
    <lineage>
        <taxon>Eukaryota</taxon>
        <taxon>Sar</taxon>
        <taxon>Alveolata</taxon>
        <taxon>Ciliophora</taxon>
        <taxon>Intramacronucleata</taxon>
        <taxon>Oligohymenophorea</taxon>
        <taxon>Peniculida</taxon>
        <taxon>Parameciidae</taxon>
        <taxon>Paramecium</taxon>
    </lineage>
</organism>
<keyword evidence="5" id="KW-1185">Reference proteome</keyword>
<dbReference type="InterPro" id="IPR020845">
    <property type="entry name" value="AMP-binding_CS"/>
</dbReference>
<evidence type="ECO:0000313" key="4">
    <source>
        <dbReference type="EMBL" id="CAD8054344.1"/>
    </source>
</evidence>